<dbReference type="SUPFAM" id="SSF50630">
    <property type="entry name" value="Acid proteases"/>
    <property type="match status" value="1"/>
</dbReference>
<evidence type="ECO:0000313" key="3">
    <source>
        <dbReference type="EMBL" id="MCX2977773.1"/>
    </source>
</evidence>
<organism evidence="3 4">
    <name type="scientific">Candidatus Marimicrobium litorale</name>
    <dbReference type="NCBI Taxonomy" id="2518991"/>
    <lineage>
        <taxon>Bacteria</taxon>
        <taxon>Pseudomonadati</taxon>
        <taxon>Pseudomonadota</taxon>
        <taxon>Gammaproteobacteria</taxon>
        <taxon>Cellvibrionales</taxon>
        <taxon>Halieaceae</taxon>
        <taxon>Marimicrobium</taxon>
    </lineage>
</organism>
<accession>A0ABT3T674</accession>
<dbReference type="EMBL" id="SHNO01000001">
    <property type="protein sequence ID" value="MCX2977773.1"/>
    <property type="molecule type" value="Genomic_DNA"/>
</dbReference>
<feature type="domain" description="Retropepsin-like aspartic endopeptidase" evidence="2">
    <location>
        <begin position="106"/>
        <end position="239"/>
    </location>
</feature>
<evidence type="ECO:0000256" key="1">
    <source>
        <dbReference type="SAM" id="SignalP"/>
    </source>
</evidence>
<feature type="signal peptide" evidence="1">
    <location>
        <begin position="1"/>
        <end position="22"/>
    </location>
</feature>
<sequence length="251" mass="27884">MPNRYIYSLPLWIVLLSLSAACAPLVGEQAESDPRLGQLMSKVDQSLVNQAEADALLREYGLQLQTQQRDIQRLGDGIDQALAPVAAECSPVQACPEIERIAGKTVVGGLESIWISDLEFALVARIDTGADTSVLSVRDIELFERDGKRWVRFNVVNPVSGESVRAERRVRRMVGMVQTVSGKTRRRPLIRMRVVIGPFAQTVEFILSERTHNGYQAQIGRSVLNDVIVVDVSRKHIAPYALPRTRAETLP</sequence>
<keyword evidence="4" id="KW-1185">Reference proteome</keyword>
<proteinExistence type="predicted"/>
<dbReference type="PROSITE" id="PS51257">
    <property type="entry name" value="PROKAR_LIPOPROTEIN"/>
    <property type="match status" value="1"/>
</dbReference>
<dbReference type="Proteomes" id="UP001143304">
    <property type="component" value="Unassembled WGS sequence"/>
</dbReference>
<dbReference type="PANTHER" id="PTHR38037">
    <property type="entry name" value="ZN_PROTEASE DOMAIN-CONTAINING PROTEIN"/>
    <property type="match status" value="1"/>
</dbReference>
<reference evidence="3" key="1">
    <citation type="submission" date="2019-02" db="EMBL/GenBank/DDBJ databases">
        <authorList>
            <person name="Li S.-H."/>
        </authorList>
    </citation>
    <scope>NUCLEOTIDE SEQUENCE</scope>
    <source>
        <strain evidence="3">IMCC11814</strain>
    </source>
</reference>
<dbReference type="InterPro" id="IPR021109">
    <property type="entry name" value="Peptidase_aspartic_dom_sf"/>
</dbReference>
<feature type="chain" id="PRO_5045799952" description="Retropepsin-like aspartic endopeptidase domain-containing protein" evidence="1">
    <location>
        <begin position="23"/>
        <end position="251"/>
    </location>
</feature>
<comment type="caution">
    <text evidence="3">The sequence shown here is derived from an EMBL/GenBank/DDBJ whole genome shotgun (WGS) entry which is preliminary data.</text>
</comment>
<dbReference type="Pfam" id="PF05618">
    <property type="entry name" value="Zn_protease"/>
    <property type="match status" value="1"/>
</dbReference>
<dbReference type="Gene3D" id="2.40.70.10">
    <property type="entry name" value="Acid Proteases"/>
    <property type="match status" value="1"/>
</dbReference>
<evidence type="ECO:0000313" key="4">
    <source>
        <dbReference type="Proteomes" id="UP001143304"/>
    </source>
</evidence>
<dbReference type="PANTHER" id="PTHR38037:SF2">
    <property type="entry name" value="ATP-DEPENDENT ZINC PROTEASE DOMAIN-CONTAINING PROTEIN-RELATED"/>
    <property type="match status" value="1"/>
</dbReference>
<gene>
    <name evidence="3" type="ORF">EYC82_10455</name>
</gene>
<name>A0ABT3T674_9GAMM</name>
<protein>
    <recommendedName>
        <fullName evidence="2">Retropepsin-like aspartic endopeptidase domain-containing protein</fullName>
    </recommendedName>
</protein>
<evidence type="ECO:0000259" key="2">
    <source>
        <dbReference type="Pfam" id="PF05618"/>
    </source>
</evidence>
<dbReference type="InterPro" id="IPR008503">
    <property type="entry name" value="Asp_endopeptidase"/>
</dbReference>
<keyword evidence="1" id="KW-0732">Signal</keyword>
<dbReference type="RefSeq" id="WP_279249480.1">
    <property type="nucleotide sequence ID" value="NZ_SHNO01000001.1"/>
</dbReference>